<evidence type="ECO:0000256" key="3">
    <source>
        <dbReference type="ARBA" id="ARBA00046343"/>
    </source>
</evidence>
<dbReference type="PROSITE" id="PS00678">
    <property type="entry name" value="WD_REPEATS_1"/>
    <property type="match status" value="1"/>
</dbReference>
<accession>A0A6A6GBK9</accession>
<organism evidence="5 6">
    <name type="scientific">Elsinoe ampelina</name>
    <dbReference type="NCBI Taxonomy" id="302913"/>
    <lineage>
        <taxon>Eukaryota</taxon>
        <taxon>Fungi</taxon>
        <taxon>Dikarya</taxon>
        <taxon>Ascomycota</taxon>
        <taxon>Pezizomycotina</taxon>
        <taxon>Dothideomycetes</taxon>
        <taxon>Dothideomycetidae</taxon>
        <taxon>Myriangiales</taxon>
        <taxon>Elsinoaceae</taxon>
        <taxon>Elsinoe</taxon>
    </lineage>
</organism>
<dbReference type="PANTHER" id="PTHR22839:SF0">
    <property type="entry name" value="THO COMPLEX SUBUNIT 3"/>
    <property type="match status" value="1"/>
</dbReference>
<keyword evidence="1 4" id="KW-0853">WD repeat</keyword>
<dbReference type="GO" id="GO:0000445">
    <property type="term" value="C:THO complex part of transcription export complex"/>
    <property type="evidence" value="ECO:0007669"/>
    <property type="project" value="TreeGrafter"/>
</dbReference>
<dbReference type="InterPro" id="IPR015943">
    <property type="entry name" value="WD40/YVTN_repeat-like_dom_sf"/>
</dbReference>
<keyword evidence="6" id="KW-1185">Reference proteome</keyword>
<dbReference type="PANTHER" id="PTHR22839">
    <property type="entry name" value="THO COMPLEX SUBUNIT 3 THO3"/>
    <property type="match status" value="1"/>
</dbReference>
<evidence type="ECO:0000256" key="1">
    <source>
        <dbReference type="ARBA" id="ARBA00022574"/>
    </source>
</evidence>
<dbReference type="PROSITE" id="PS50082">
    <property type="entry name" value="WD_REPEATS_2"/>
    <property type="match status" value="2"/>
</dbReference>
<dbReference type="SUPFAM" id="SSF50978">
    <property type="entry name" value="WD40 repeat-like"/>
    <property type="match status" value="1"/>
</dbReference>
<feature type="repeat" description="WD" evidence="4">
    <location>
        <begin position="218"/>
        <end position="250"/>
    </location>
</feature>
<feature type="repeat" description="WD" evidence="4">
    <location>
        <begin position="75"/>
        <end position="110"/>
    </location>
</feature>
<dbReference type="EMBL" id="ML992507">
    <property type="protein sequence ID" value="KAF2223114.1"/>
    <property type="molecule type" value="Genomic_DNA"/>
</dbReference>
<evidence type="ECO:0000313" key="5">
    <source>
        <dbReference type="EMBL" id="KAF2223114.1"/>
    </source>
</evidence>
<keyword evidence="2" id="KW-0677">Repeat</keyword>
<evidence type="ECO:0000256" key="2">
    <source>
        <dbReference type="ARBA" id="ARBA00022737"/>
    </source>
</evidence>
<dbReference type="Proteomes" id="UP000799538">
    <property type="component" value="Unassembled WGS sequence"/>
</dbReference>
<dbReference type="OrthoDB" id="1925334at2759"/>
<dbReference type="Pfam" id="PF00400">
    <property type="entry name" value="WD40"/>
    <property type="match status" value="4"/>
</dbReference>
<comment type="similarity">
    <text evidence="3">Belongs to the THOC3 family.</text>
</comment>
<dbReference type="InterPro" id="IPR001680">
    <property type="entry name" value="WD40_rpt"/>
</dbReference>
<gene>
    <name evidence="5" type="ORF">BDZ85DRAFT_121711</name>
</gene>
<name>A0A6A6GBK9_9PEZI</name>
<dbReference type="InterPro" id="IPR036322">
    <property type="entry name" value="WD40_repeat_dom_sf"/>
</dbReference>
<dbReference type="SMART" id="SM00320">
    <property type="entry name" value="WD40"/>
    <property type="match status" value="7"/>
</dbReference>
<protein>
    <submittedName>
        <fullName evidence="5">WD repeat-containing protein</fullName>
    </submittedName>
</protein>
<dbReference type="GO" id="GO:0006406">
    <property type="term" value="P:mRNA export from nucleus"/>
    <property type="evidence" value="ECO:0007669"/>
    <property type="project" value="InterPro"/>
</dbReference>
<evidence type="ECO:0000256" key="4">
    <source>
        <dbReference type="PROSITE-ProRule" id="PRU00221"/>
    </source>
</evidence>
<evidence type="ECO:0000313" key="6">
    <source>
        <dbReference type="Proteomes" id="UP000799538"/>
    </source>
</evidence>
<dbReference type="InterPro" id="IPR040132">
    <property type="entry name" value="Tex1/THOC3"/>
</dbReference>
<dbReference type="Gene3D" id="2.130.10.10">
    <property type="entry name" value="YVTN repeat-like/Quinoprotein amine dehydrogenase"/>
    <property type="match status" value="2"/>
</dbReference>
<proteinExistence type="inferred from homology"/>
<dbReference type="InterPro" id="IPR019775">
    <property type="entry name" value="WD40_repeat_CS"/>
</dbReference>
<reference evidence="6" key="1">
    <citation type="journal article" date="2020" name="Stud. Mycol.">
        <title>101 Dothideomycetes genomes: A test case for predicting lifestyles and emergence of pathogens.</title>
        <authorList>
            <person name="Haridas S."/>
            <person name="Albert R."/>
            <person name="Binder M."/>
            <person name="Bloem J."/>
            <person name="LaButti K."/>
            <person name="Salamov A."/>
            <person name="Andreopoulos B."/>
            <person name="Baker S."/>
            <person name="Barry K."/>
            <person name="Bills G."/>
            <person name="Bluhm B."/>
            <person name="Cannon C."/>
            <person name="Castanera R."/>
            <person name="Culley D."/>
            <person name="Daum C."/>
            <person name="Ezra D."/>
            <person name="Gonzalez J."/>
            <person name="Henrissat B."/>
            <person name="Kuo A."/>
            <person name="Liang C."/>
            <person name="Lipzen A."/>
            <person name="Lutzoni F."/>
            <person name="Magnuson J."/>
            <person name="Mondo S."/>
            <person name="Nolan M."/>
            <person name="Ohm R."/>
            <person name="Pangilinan J."/>
            <person name="Park H.-J."/>
            <person name="Ramirez L."/>
            <person name="Alfaro M."/>
            <person name="Sun H."/>
            <person name="Tritt A."/>
            <person name="Yoshinaga Y."/>
            <person name="Zwiers L.-H."/>
            <person name="Turgeon B."/>
            <person name="Goodwin S."/>
            <person name="Spatafora J."/>
            <person name="Crous P."/>
            <person name="Grigoriev I."/>
        </authorList>
    </citation>
    <scope>NUCLEOTIDE SEQUENCE [LARGE SCALE GENOMIC DNA]</scope>
    <source>
        <strain evidence="6">CECT 20119</strain>
    </source>
</reference>
<dbReference type="PROSITE" id="PS50294">
    <property type="entry name" value="WD_REPEATS_REGION"/>
    <property type="match status" value="2"/>
</dbReference>
<sequence>MPAPLRSKPLSKSLFPTAVKTQKPVVFSESANVRLVPYIRHIAWSPTGACLAATSGAAVRIWNPEKPQVKNSQELKGHIGVVERVAWRPTRESELASTGSDGTVKLWDVRIGAIGTGKSNVVQEVKVGDHGLFMTWSPDGNEIVVGRRDDVIVPIDVRMGLVPGGPPEALETREGKKLQSAQTNQIAFSNSGREVFATTGDGLVKVLDWPSMKLLHTLNAHTSAANCVAHSPNGSYVATGGSDSLIALWDTYDWVCKHTLSNSTSAIHHLSFSFDGTYIASGCGPEKDGQSGLEISHVETGESVYTIETTNAQTMVAWHPLRYWLAYAGDPGGLRTIGVGAAGL</sequence>
<dbReference type="AlphaFoldDB" id="A0A6A6GBK9"/>